<evidence type="ECO:0000313" key="2">
    <source>
        <dbReference type="Proteomes" id="UP000485880"/>
    </source>
</evidence>
<sequence length="34" mass="3865">MNEDGPPRALGFPRFRIVLAVDAIRDKMARLLQP</sequence>
<dbReference type="Proteomes" id="UP000485880">
    <property type="component" value="Unassembled WGS sequence"/>
</dbReference>
<dbReference type="EMBL" id="CABFMQ020000109">
    <property type="protein sequence ID" value="VTZ51736.1"/>
    <property type="molecule type" value="Genomic_DNA"/>
</dbReference>
<name>A0A8B6MCJ3_METTU</name>
<accession>A0A8B6MCJ3</accession>
<keyword evidence="2" id="KW-1185">Reference proteome</keyword>
<reference evidence="1 2" key="1">
    <citation type="submission" date="2019-05" db="EMBL/GenBank/DDBJ databases">
        <authorList>
            <person name="Farhan Ul Haque M."/>
        </authorList>
    </citation>
    <scope>NUCLEOTIDE SEQUENCE [LARGE SCALE GENOMIC DNA]</scope>
    <source>
        <strain evidence="1">2</strain>
    </source>
</reference>
<organism evidence="1 2">
    <name type="scientific">Methylocella tundrae</name>
    <dbReference type="NCBI Taxonomy" id="227605"/>
    <lineage>
        <taxon>Bacteria</taxon>
        <taxon>Pseudomonadati</taxon>
        <taxon>Pseudomonadota</taxon>
        <taxon>Alphaproteobacteria</taxon>
        <taxon>Hyphomicrobiales</taxon>
        <taxon>Beijerinckiaceae</taxon>
        <taxon>Methylocella</taxon>
    </lineage>
</organism>
<dbReference type="AlphaFoldDB" id="A0A8B6MCJ3"/>
<protein>
    <submittedName>
        <fullName evidence="1">Uncharacterized protein</fullName>
    </submittedName>
</protein>
<comment type="caution">
    <text evidence="1">The sequence shown here is derived from an EMBL/GenBank/DDBJ whole genome shotgun (WGS) entry which is preliminary data.</text>
</comment>
<gene>
    <name evidence="1" type="ORF">MPC4_50044</name>
</gene>
<proteinExistence type="predicted"/>
<evidence type="ECO:0000313" key="1">
    <source>
        <dbReference type="EMBL" id="VTZ51736.1"/>
    </source>
</evidence>